<dbReference type="PROSITE" id="PS50206">
    <property type="entry name" value="RHODANESE_3"/>
    <property type="match status" value="1"/>
</dbReference>
<accession>A0A6F8ZF58</accession>
<gene>
    <name evidence="3" type="ORF">R50_0794</name>
</gene>
<evidence type="ECO:0000313" key="4">
    <source>
        <dbReference type="Proteomes" id="UP000503399"/>
    </source>
</evidence>
<dbReference type="AlphaFoldDB" id="A0A6F8ZF58"/>
<dbReference type="GO" id="GO:0016740">
    <property type="term" value="F:transferase activity"/>
    <property type="evidence" value="ECO:0007669"/>
    <property type="project" value="UniProtKB-KW"/>
</dbReference>
<protein>
    <submittedName>
        <fullName evidence="3">Putative sulfurtransferase</fullName>
    </submittedName>
</protein>
<keyword evidence="3" id="KW-0808">Transferase</keyword>
<feature type="domain" description="Rhodanese" evidence="2">
    <location>
        <begin position="75"/>
        <end position="168"/>
    </location>
</feature>
<dbReference type="Gene3D" id="3.40.250.10">
    <property type="entry name" value="Rhodanese-like domain"/>
    <property type="match status" value="1"/>
</dbReference>
<dbReference type="EMBL" id="LR778114">
    <property type="protein sequence ID" value="CAB1128300.1"/>
    <property type="molecule type" value="Genomic_DNA"/>
</dbReference>
<dbReference type="SMART" id="SM00450">
    <property type="entry name" value="RHOD"/>
    <property type="match status" value="1"/>
</dbReference>
<organism evidence="3 4">
    <name type="scientific">Candidatus Hydrogenisulfobacillus filiaventi</name>
    <dbReference type="NCBI Taxonomy" id="2707344"/>
    <lineage>
        <taxon>Bacteria</taxon>
        <taxon>Bacillati</taxon>
        <taxon>Bacillota</taxon>
        <taxon>Clostridia</taxon>
        <taxon>Eubacteriales</taxon>
        <taxon>Clostridiales Family XVII. Incertae Sedis</taxon>
        <taxon>Candidatus Hydrogenisulfobacillus</taxon>
    </lineage>
</organism>
<dbReference type="KEGG" id="hfv:R50_0794"/>
<dbReference type="SUPFAM" id="SSF52821">
    <property type="entry name" value="Rhodanese/Cell cycle control phosphatase"/>
    <property type="match status" value="1"/>
</dbReference>
<evidence type="ECO:0000256" key="1">
    <source>
        <dbReference type="SAM" id="SignalP"/>
    </source>
</evidence>
<feature type="chain" id="PRO_5026126878" evidence="1">
    <location>
        <begin position="29"/>
        <end position="194"/>
    </location>
</feature>
<dbReference type="InterPro" id="IPR001763">
    <property type="entry name" value="Rhodanese-like_dom"/>
</dbReference>
<keyword evidence="4" id="KW-1185">Reference proteome</keyword>
<dbReference type="InterPro" id="IPR050229">
    <property type="entry name" value="GlpE_sulfurtransferase"/>
</dbReference>
<proteinExistence type="predicted"/>
<dbReference type="PANTHER" id="PTHR43031:SF1">
    <property type="entry name" value="PYRIDINE NUCLEOTIDE-DISULPHIDE OXIDOREDUCTASE"/>
    <property type="match status" value="1"/>
</dbReference>
<dbReference type="PANTHER" id="PTHR43031">
    <property type="entry name" value="FAD-DEPENDENT OXIDOREDUCTASE"/>
    <property type="match status" value="1"/>
</dbReference>
<dbReference type="Pfam" id="PF00581">
    <property type="entry name" value="Rhodanese"/>
    <property type="match status" value="1"/>
</dbReference>
<dbReference type="InterPro" id="IPR036873">
    <property type="entry name" value="Rhodanese-like_dom_sf"/>
</dbReference>
<keyword evidence="1" id="KW-0732">Signal</keyword>
<sequence>MQRADTARVVVLGAGLALLAAGCGTAQAQGNGGTPSPAAVQAALVARVDRYFAQAGANGTYQITTKQLYQDLQRDPQNYFVMDVRLPQNKDNYGVIAYGYDGYHIPGAVSIPYPDVAKDLSRIPRNKTVVTVCYTGQWANQTAAILRLLGYKAYALHLSMSDWNQRTDVLPPRAKVPDYPLVSGTQPGTFPSTP</sequence>
<reference evidence="3 4" key="1">
    <citation type="submission" date="2020-02" db="EMBL/GenBank/DDBJ databases">
        <authorList>
            <person name="Hogendoorn C."/>
        </authorList>
    </citation>
    <scope>NUCLEOTIDE SEQUENCE [LARGE SCALE GENOMIC DNA]</scope>
    <source>
        <strain evidence="3">R501</strain>
    </source>
</reference>
<evidence type="ECO:0000313" key="3">
    <source>
        <dbReference type="EMBL" id="CAB1128300.1"/>
    </source>
</evidence>
<feature type="signal peptide" evidence="1">
    <location>
        <begin position="1"/>
        <end position="28"/>
    </location>
</feature>
<evidence type="ECO:0000259" key="2">
    <source>
        <dbReference type="PROSITE" id="PS50206"/>
    </source>
</evidence>
<dbReference type="CDD" id="cd00158">
    <property type="entry name" value="RHOD"/>
    <property type="match status" value="1"/>
</dbReference>
<name>A0A6F8ZF58_9FIRM</name>
<dbReference type="Proteomes" id="UP000503399">
    <property type="component" value="Chromosome"/>
</dbReference>
<dbReference type="PROSITE" id="PS51257">
    <property type="entry name" value="PROKAR_LIPOPROTEIN"/>
    <property type="match status" value="1"/>
</dbReference>